<feature type="chain" id="PRO_5021451254" evidence="2">
    <location>
        <begin position="28"/>
        <end position="146"/>
    </location>
</feature>
<dbReference type="Gramene" id="RZC56169">
    <property type="protein sequence ID" value="RZC56169"/>
    <property type="gene ID" value="C5167_015016"/>
</dbReference>
<gene>
    <name evidence="3" type="ORF">C5167_015016</name>
</gene>
<organism evidence="3 4">
    <name type="scientific">Papaver somniferum</name>
    <name type="common">Opium poppy</name>
    <dbReference type="NCBI Taxonomy" id="3469"/>
    <lineage>
        <taxon>Eukaryota</taxon>
        <taxon>Viridiplantae</taxon>
        <taxon>Streptophyta</taxon>
        <taxon>Embryophyta</taxon>
        <taxon>Tracheophyta</taxon>
        <taxon>Spermatophyta</taxon>
        <taxon>Magnoliopsida</taxon>
        <taxon>Ranunculales</taxon>
        <taxon>Papaveraceae</taxon>
        <taxon>Papaveroideae</taxon>
        <taxon>Papaver</taxon>
    </lineage>
</organism>
<feature type="region of interest" description="Disordered" evidence="1">
    <location>
        <begin position="86"/>
        <end position="112"/>
    </location>
</feature>
<evidence type="ECO:0000256" key="2">
    <source>
        <dbReference type="SAM" id="SignalP"/>
    </source>
</evidence>
<name>A0A4Y7J8X7_PAPSO</name>
<sequence length="146" mass="15326">MTASNMSSSSFLFFFSWLLFPSRMAAPAYVPQCKRGESRRSLGECVTGAGPVGCKDRCTKSCEDSGLQRSASYCSQGAGCWCCCSSKPPSPPPSPSPPPPSPPPSPCSPIQSCPAEMEISTAPDQEPCKYILSPSTGISLYSLATA</sequence>
<evidence type="ECO:0000313" key="3">
    <source>
        <dbReference type="EMBL" id="RZC56169.1"/>
    </source>
</evidence>
<dbReference type="EMBL" id="CM010717">
    <property type="protein sequence ID" value="RZC56169.1"/>
    <property type="molecule type" value="Genomic_DNA"/>
</dbReference>
<evidence type="ECO:0000256" key="1">
    <source>
        <dbReference type="SAM" id="MobiDB-lite"/>
    </source>
</evidence>
<reference evidence="3 4" key="1">
    <citation type="journal article" date="2018" name="Science">
        <title>The opium poppy genome and morphinan production.</title>
        <authorList>
            <person name="Guo L."/>
            <person name="Winzer T."/>
            <person name="Yang X."/>
            <person name="Li Y."/>
            <person name="Ning Z."/>
            <person name="He Z."/>
            <person name="Teodor R."/>
            <person name="Lu Y."/>
            <person name="Bowser T.A."/>
            <person name="Graham I.A."/>
            <person name="Ye K."/>
        </authorList>
    </citation>
    <scope>NUCLEOTIDE SEQUENCE [LARGE SCALE GENOMIC DNA]</scope>
    <source>
        <strain evidence="4">cv. HN1</strain>
        <tissue evidence="3">Leaves</tissue>
    </source>
</reference>
<feature type="signal peptide" evidence="2">
    <location>
        <begin position="1"/>
        <end position="27"/>
    </location>
</feature>
<keyword evidence="4" id="KW-1185">Reference proteome</keyword>
<feature type="compositionally biased region" description="Pro residues" evidence="1">
    <location>
        <begin position="88"/>
        <end position="107"/>
    </location>
</feature>
<evidence type="ECO:0000313" key="4">
    <source>
        <dbReference type="Proteomes" id="UP000316621"/>
    </source>
</evidence>
<dbReference type="Proteomes" id="UP000316621">
    <property type="component" value="Chromosome 3"/>
</dbReference>
<accession>A0A4Y7J8X7</accession>
<protein>
    <submittedName>
        <fullName evidence="3">Uncharacterized protein</fullName>
    </submittedName>
</protein>
<proteinExistence type="predicted"/>
<keyword evidence="2" id="KW-0732">Signal</keyword>
<dbReference type="AlphaFoldDB" id="A0A4Y7J8X7"/>